<dbReference type="Proteomes" id="UP000321424">
    <property type="component" value="Unassembled WGS sequence"/>
</dbReference>
<keyword evidence="3" id="KW-1185">Reference proteome</keyword>
<dbReference type="GO" id="GO:0016787">
    <property type="term" value="F:hydrolase activity"/>
    <property type="evidence" value="ECO:0007669"/>
    <property type="project" value="UniProtKB-KW"/>
</dbReference>
<dbReference type="InterPro" id="IPR036866">
    <property type="entry name" value="RibonucZ/Hydroxyglut_hydro"/>
</dbReference>
<dbReference type="InterPro" id="IPR001279">
    <property type="entry name" value="Metallo-B-lactamas"/>
</dbReference>
<gene>
    <name evidence="2" type="ORF">NN4_74260</name>
</gene>
<name>A0A511MRT9_9NOCA</name>
<dbReference type="SMART" id="SM00849">
    <property type="entry name" value="Lactamase_B"/>
    <property type="match status" value="1"/>
</dbReference>
<keyword evidence="2" id="KW-0378">Hydrolase</keyword>
<organism evidence="2 3">
    <name type="scientific">Nocardia ninae NBRC 108245</name>
    <dbReference type="NCBI Taxonomy" id="1210091"/>
    <lineage>
        <taxon>Bacteria</taxon>
        <taxon>Bacillati</taxon>
        <taxon>Actinomycetota</taxon>
        <taxon>Actinomycetes</taxon>
        <taxon>Mycobacteriales</taxon>
        <taxon>Nocardiaceae</taxon>
        <taxon>Nocardia</taxon>
    </lineage>
</organism>
<accession>A0A511MRT9</accession>
<dbReference type="Gene3D" id="3.60.15.10">
    <property type="entry name" value="Ribonuclease Z/Hydroxyacylglutathione hydrolase-like"/>
    <property type="match status" value="1"/>
</dbReference>
<proteinExistence type="predicted"/>
<dbReference type="PANTHER" id="PTHR42773">
    <property type="entry name" value="METALLO-BETA-LACTAMASE-RELATED"/>
    <property type="match status" value="1"/>
</dbReference>
<dbReference type="OrthoDB" id="9802991at2"/>
<dbReference type="AlphaFoldDB" id="A0A511MRT9"/>
<dbReference type="PANTHER" id="PTHR42773:SF1">
    <property type="entry name" value="METALLO-BETA-LACTAMASE FAMILY PROTEIN"/>
    <property type="match status" value="1"/>
</dbReference>
<feature type="domain" description="Metallo-beta-lactamase" evidence="1">
    <location>
        <begin position="21"/>
        <end position="182"/>
    </location>
</feature>
<evidence type="ECO:0000313" key="3">
    <source>
        <dbReference type="Proteomes" id="UP000321424"/>
    </source>
</evidence>
<evidence type="ECO:0000259" key="1">
    <source>
        <dbReference type="SMART" id="SM00849"/>
    </source>
</evidence>
<comment type="caution">
    <text evidence="2">The sequence shown here is derived from an EMBL/GenBank/DDBJ whole genome shotgun (WGS) entry which is preliminary data.</text>
</comment>
<dbReference type="RefSeq" id="WP_147140832.1">
    <property type="nucleotide sequence ID" value="NZ_BJXA01000080.1"/>
</dbReference>
<dbReference type="SUPFAM" id="SSF56281">
    <property type="entry name" value="Metallo-hydrolase/oxidoreductase"/>
    <property type="match status" value="1"/>
</dbReference>
<evidence type="ECO:0000313" key="2">
    <source>
        <dbReference type="EMBL" id="GEM42907.1"/>
    </source>
</evidence>
<dbReference type="Pfam" id="PF00753">
    <property type="entry name" value="Lactamase_B"/>
    <property type="match status" value="1"/>
</dbReference>
<reference evidence="2 3" key="1">
    <citation type="submission" date="2019-07" db="EMBL/GenBank/DDBJ databases">
        <title>Whole genome shotgun sequence of Nocardia ninae NBRC 108245.</title>
        <authorList>
            <person name="Hosoyama A."/>
            <person name="Uohara A."/>
            <person name="Ohji S."/>
            <person name="Ichikawa N."/>
        </authorList>
    </citation>
    <scope>NUCLEOTIDE SEQUENCE [LARGE SCALE GENOMIC DNA]</scope>
    <source>
        <strain evidence="2 3">NBRC 108245</strain>
    </source>
</reference>
<sequence>MHQIVPNLWETETLSPFPGLNTHAYLWTTPEGNVLFYNTTFPEDFDKMAELGGVAHHYLSHRDEITSSLATVRARFDAKLHIHKADAVMVTDTPVDDAFDTRHTAIAGLEVIPTPGHTPGSACYLATIDGKRYLFTGDTLVLGENGKWWAGYIEGHSDRDTLLATLDALARLEPDVIVSSAFMSDKGVIELGDRAWSECVAEARGGLLADPPKE</sequence>
<protein>
    <submittedName>
        <fullName evidence="2">MBL fold metallo-hydrolase</fullName>
    </submittedName>
</protein>
<dbReference type="EMBL" id="BJXA01000080">
    <property type="protein sequence ID" value="GEM42907.1"/>
    <property type="molecule type" value="Genomic_DNA"/>
</dbReference>